<evidence type="ECO:0000256" key="1">
    <source>
        <dbReference type="ARBA" id="ARBA00004141"/>
    </source>
</evidence>
<dbReference type="SUPFAM" id="SSF48652">
    <property type="entry name" value="Tetraspanin"/>
    <property type="match status" value="1"/>
</dbReference>
<reference evidence="7" key="3">
    <citation type="submission" date="2023-05" db="EMBL/GenBank/DDBJ databases">
        <authorList>
            <person name="Smith C.H."/>
        </authorList>
    </citation>
    <scope>NUCLEOTIDE SEQUENCE</scope>
    <source>
        <strain evidence="7">CHS0354</strain>
        <tissue evidence="7">Mantle</tissue>
    </source>
</reference>
<protein>
    <recommendedName>
        <fullName evidence="6">Tetraspanin</fullName>
    </recommendedName>
</protein>
<feature type="transmembrane region" description="Helical" evidence="6">
    <location>
        <begin position="47"/>
        <end position="71"/>
    </location>
</feature>
<dbReference type="PANTHER" id="PTHR19282:SF544">
    <property type="entry name" value="TETRASPANIN"/>
    <property type="match status" value="1"/>
</dbReference>
<dbReference type="EMBL" id="JAEAOA010002283">
    <property type="protein sequence ID" value="KAK3610827.1"/>
    <property type="molecule type" value="Genomic_DNA"/>
</dbReference>
<dbReference type="InterPro" id="IPR008952">
    <property type="entry name" value="Tetraspanin_EC2_sf"/>
</dbReference>
<evidence type="ECO:0000313" key="8">
    <source>
        <dbReference type="Proteomes" id="UP001195483"/>
    </source>
</evidence>
<dbReference type="AlphaFoldDB" id="A0AAE0TI95"/>
<evidence type="ECO:0000256" key="3">
    <source>
        <dbReference type="ARBA" id="ARBA00022692"/>
    </source>
</evidence>
<keyword evidence="5 6" id="KW-0472">Membrane</keyword>
<evidence type="ECO:0000256" key="6">
    <source>
        <dbReference type="RuleBase" id="RU361218"/>
    </source>
</evidence>
<comment type="caution">
    <text evidence="6">Lacks conserved residue(s) required for the propagation of feature annotation.</text>
</comment>
<dbReference type="InterPro" id="IPR000301">
    <property type="entry name" value="Tetraspanin_animals"/>
</dbReference>
<evidence type="ECO:0000256" key="2">
    <source>
        <dbReference type="ARBA" id="ARBA00006840"/>
    </source>
</evidence>
<feature type="non-terminal residue" evidence="7">
    <location>
        <position position="191"/>
    </location>
</feature>
<name>A0AAE0TI95_9BIVA</name>
<comment type="subcellular location">
    <subcellularLocation>
        <location evidence="1 6">Membrane</location>
        <topology evidence="1 6">Multi-pass membrane protein</topology>
    </subcellularLocation>
</comment>
<feature type="transmembrane region" description="Helical" evidence="6">
    <location>
        <begin position="17"/>
        <end position="40"/>
    </location>
</feature>
<evidence type="ECO:0000313" key="7">
    <source>
        <dbReference type="EMBL" id="KAK3610827.1"/>
    </source>
</evidence>
<dbReference type="InterPro" id="IPR018499">
    <property type="entry name" value="Tetraspanin/Peripherin"/>
</dbReference>
<comment type="caution">
    <text evidence="7">The sequence shown here is derived from an EMBL/GenBank/DDBJ whole genome shotgun (WGS) entry which is preliminary data.</text>
</comment>
<dbReference type="PRINTS" id="PR00259">
    <property type="entry name" value="TMFOUR"/>
</dbReference>
<evidence type="ECO:0000256" key="5">
    <source>
        <dbReference type="ARBA" id="ARBA00023136"/>
    </source>
</evidence>
<reference evidence="7" key="1">
    <citation type="journal article" date="2021" name="Genome Biol. Evol.">
        <title>A High-Quality Reference Genome for a Parasitic Bivalve with Doubly Uniparental Inheritance (Bivalvia: Unionida).</title>
        <authorList>
            <person name="Smith C.H."/>
        </authorList>
    </citation>
    <scope>NUCLEOTIDE SEQUENCE</scope>
    <source>
        <strain evidence="7">CHS0354</strain>
    </source>
</reference>
<dbReference type="PIRSF" id="PIRSF002419">
    <property type="entry name" value="Tetraspanin"/>
    <property type="match status" value="1"/>
</dbReference>
<dbReference type="Gene3D" id="1.10.1450.10">
    <property type="entry name" value="Tetraspanin"/>
    <property type="match status" value="1"/>
</dbReference>
<keyword evidence="8" id="KW-1185">Reference proteome</keyword>
<dbReference type="GO" id="GO:0005886">
    <property type="term" value="C:plasma membrane"/>
    <property type="evidence" value="ECO:0007669"/>
    <property type="project" value="TreeGrafter"/>
</dbReference>
<accession>A0AAE0TI95</accession>
<proteinExistence type="inferred from homology"/>
<dbReference type="Pfam" id="PF00335">
    <property type="entry name" value="Tetraspanin"/>
    <property type="match status" value="1"/>
</dbReference>
<comment type="similarity">
    <text evidence="2 6">Belongs to the tetraspanin (TM4SF) family.</text>
</comment>
<dbReference type="Proteomes" id="UP001195483">
    <property type="component" value="Unassembled WGS sequence"/>
</dbReference>
<keyword evidence="3 6" id="KW-0812">Transmembrane</keyword>
<sequence>MQHLIQFDSKDPYLDNAAWVLIGVGVFVLLVGGFGFFAAATQNKCFLVMYIGSLVIIFIGELGGGITAAVFKSQVEDGMNEILLKTFKEYKKGNLIAKAWDYMQVWLTCCGAGGYMDYRNNRVNFTENVSIATIFEISNNNEKLTGENIFVPKSCCVLTNDDPENPQPKNLMLCQNDAHMNTTKSEYLKTE</sequence>
<organism evidence="7 8">
    <name type="scientific">Potamilus streckersoni</name>
    <dbReference type="NCBI Taxonomy" id="2493646"/>
    <lineage>
        <taxon>Eukaryota</taxon>
        <taxon>Metazoa</taxon>
        <taxon>Spiralia</taxon>
        <taxon>Lophotrochozoa</taxon>
        <taxon>Mollusca</taxon>
        <taxon>Bivalvia</taxon>
        <taxon>Autobranchia</taxon>
        <taxon>Heteroconchia</taxon>
        <taxon>Palaeoheterodonta</taxon>
        <taxon>Unionida</taxon>
        <taxon>Unionoidea</taxon>
        <taxon>Unionidae</taxon>
        <taxon>Ambleminae</taxon>
        <taxon>Lampsilini</taxon>
        <taxon>Potamilus</taxon>
    </lineage>
</organism>
<reference evidence="7" key="2">
    <citation type="journal article" date="2021" name="Genome Biol. Evol.">
        <title>Developing a high-quality reference genome for a parasitic bivalve with doubly uniparental inheritance (Bivalvia: Unionida).</title>
        <authorList>
            <person name="Smith C.H."/>
        </authorList>
    </citation>
    <scope>NUCLEOTIDE SEQUENCE</scope>
    <source>
        <strain evidence="7">CHS0354</strain>
        <tissue evidence="7">Mantle</tissue>
    </source>
</reference>
<dbReference type="CDD" id="cd03127">
    <property type="entry name" value="tetraspanin_LEL"/>
    <property type="match status" value="1"/>
</dbReference>
<evidence type="ECO:0000256" key="4">
    <source>
        <dbReference type="ARBA" id="ARBA00022989"/>
    </source>
</evidence>
<gene>
    <name evidence="7" type="ORF">CHS0354_039120</name>
</gene>
<dbReference type="PANTHER" id="PTHR19282">
    <property type="entry name" value="TETRASPANIN"/>
    <property type="match status" value="1"/>
</dbReference>
<keyword evidence="4 6" id="KW-1133">Transmembrane helix</keyword>